<evidence type="ECO:0000256" key="1">
    <source>
        <dbReference type="SAM" id="MobiDB-lite"/>
    </source>
</evidence>
<evidence type="ECO:0000313" key="2">
    <source>
        <dbReference type="EMBL" id="SFD07176.1"/>
    </source>
</evidence>
<sequence>MSDREVHVDIGQSLCRVCGTARFRGNRRTMQLAQTALRAAFAEIGGLPQETSCPHGGPDEPGCPMLTGYSGRD</sequence>
<accession>A0A1I1PBU1</accession>
<dbReference type="EMBL" id="FOLG01000014">
    <property type="protein sequence ID" value="SFD07176.1"/>
    <property type="molecule type" value="Genomic_DNA"/>
</dbReference>
<dbReference type="Proteomes" id="UP000198728">
    <property type="component" value="Unassembled WGS sequence"/>
</dbReference>
<proteinExistence type="predicted"/>
<name>A0A1I1PBU1_9RHOB</name>
<reference evidence="2 3" key="1">
    <citation type="submission" date="2016-10" db="EMBL/GenBank/DDBJ databases">
        <authorList>
            <person name="de Groot N.N."/>
        </authorList>
    </citation>
    <scope>NUCLEOTIDE SEQUENCE [LARGE SCALE GENOMIC DNA]</scope>
    <source>
        <strain evidence="2 3">DSM 19548</strain>
    </source>
</reference>
<dbReference type="RefSeq" id="WP_093362316.1">
    <property type="nucleotide sequence ID" value="NZ_FOLG01000014.1"/>
</dbReference>
<evidence type="ECO:0000313" key="3">
    <source>
        <dbReference type="Proteomes" id="UP000198728"/>
    </source>
</evidence>
<keyword evidence="3" id="KW-1185">Reference proteome</keyword>
<protein>
    <submittedName>
        <fullName evidence="2">Uncharacterized protein</fullName>
    </submittedName>
</protein>
<gene>
    <name evidence="2" type="ORF">SAMN04488094_114108</name>
</gene>
<feature type="region of interest" description="Disordered" evidence="1">
    <location>
        <begin position="50"/>
        <end position="73"/>
    </location>
</feature>
<organism evidence="2 3">
    <name type="scientific">Tropicimonas isoalkanivorans</name>
    <dbReference type="NCBI Taxonomy" id="441112"/>
    <lineage>
        <taxon>Bacteria</taxon>
        <taxon>Pseudomonadati</taxon>
        <taxon>Pseudomonadota</taxon>
        <taxon>Alphaproteobacteria</taxon>
        <taxon>Rhodobacterales</taxon>
        <taxon>Roseobacteraceae</taxon>
        <taxon>Tropicimonas</taxon>
    </lineage>
</organism>
<dbReference type="AlphaFoldDB" id="A0A1I1PBU1"/>